<dbReference type="RefSeq" id="WP_208097498.1">
    <property type="nucleotide sequence ID" value="NZ_JAGDYM010000007.1"/>
</dbReference>
<dbReference type="Pfam" id="PF03466">
    <property type="entry name" value="LysR_substrate"/>
    <property type="match status" value="1"/>
</dbReference>
<feature type="compositionally biased region" description="Basic residues" evidence="1">
    <location>
        <begin position="247"/>
        <end position="261"/>
    </location>
</feature>
<reference evidence="3" key="1">
    <citation type="submission" date="2021-03" db="EMBL/GenBank/DDBJ databases">
        <title>Leucobacter chromiisoli sp. nov., isolated from chromium-containing soil of chemical plant.</title>
        <authorList>
            <person name="Xu Z."/>
        </authorList>
    </citation>
    <scope>NUCLEOTIDE SEQUENCE</scope>
    <source>
        <strain evidence="3">S27</strain>
    </source>
</reference>
<keyword evidence="4" id="KW-1185">Reference proteome</keyword>
<dbReference type="InterPro" id="IPR005119">
    <property type="entry name" value="LysR_subst-bd"/>
</dbReference>
<dbReference type="EMBL" id="JAGDYM010000007">
    <property type="protein sequence ID" value="MBO1901743.1"/>
    <property type="molecule type" value="Genomic_DNA"/>
</dbReference>
<gene>
    <name evidence="3" type="ORF">J4H92_07225</name>
</gene>
<evidence type="ECO:0000259" key="2">
    <source>
        <dbReference type="Pfam" id="PF03466"/>
    </source>
</evidence>
<feature type="domain" description="LysR substrate-binding" evidence="2">
    <location>
        <begin position="80"/>
        <end position="215"/>
    </location>
</feature>
<comment type="caution">
    <text evidence="3">The sequence shown here is derived from an EMBL/GenBank/DDBJ whole genome shotgun (WGS) entry which is preliminary data.</text>
</comment>
<feature type="compositionally biased region" description="Low complexity" evidence="1">
    <location>
        <begin position="214"/>
        <end position="223"/>
    </location>
</feature>
<dbReference type="Proteomes" id="UP000664382">
    <property type="component" value="Unassembled WGS sequence"/>
</dbReference>
<name>A0A939MIV1_9MICO</name>
<feature type="region of interest" description="Disordered" evidence="1">
    <location>
        <begin position="214"/>
        <end position="261"/>
    </location>
</feature>
<evidence type="ECO:0000313" key="4">
    <source>
        <dbReference type="Proteomes" id="UP000664382"/>
    </source>
</evidence>
<dbReference type="AlphaFoldDB" id="A0A939MIV1"/>
<dbReference type="SUPFAM" id="SSF53850">
    <property type="entry name" value="Periplasmic binding protein-like II"/>
    <property type="match status" value="1"/>
</dbReference>
<accession>A0A939MIV1</accession>
<evidence type="ECO:0000256" key="1">
    <source>
        <dbReference type="SAM" id="MobiDB-lite"/>
    </source>
</evidence>
<proteinExistence type="predicted"/>
<organism evidence="3 4">
    <name type="scientific">Leucobacter weissii</name>
    <dbReference type="NCBI Taxonomy" id="1983706"/>
    <lineage>
        <taxon>Bacteria</taxon>
        <taxon>Bacillati</taxon>
        <taxon>Actinomycetota</taxon>
        <taxon>Actinomycetes</taxon>
        <taxon>Micrococcales</taxon>
        <taxon>Microbacteriaceae</taxon>
        <taxon>Leucobacter</taxon>
    </lineage>
</organism>
<protein>
    <submittedName>
        <fullName evidence="3">LysR family transcriptional regulator</fullName>
    </submittedName>
</protein>
<evidence type="ECO:0000313" key="3">
    <source>
        <dbReference type="EMBL" id="MBO1901743.1"/>
    </source>
</evidence>
<sequence length="261" mass="27957">MSSGRPPAGRSASAASAPEPAPLRLGFVRGIAPGKWARRWHERTSTPLELIPFSSGEAPPAADVLLERAAPGARPAGAEPPTQDRHAVRLYTEEIALVVAAEHEVAEQATIDRATIELIELIGHPDHAAAWPPPGPRPDPAWAPADAGEALEFAATGTGGVLLPLPLARHLAEKGRHAVLRVEADPPLAGTSVWATWDVERDADDVQRLVAIMRGRTARSSRASDAEAEPETPRRTPAARTPDGRGARRLPRARSRPRRRR</sequence>